<gene>
    <name evidence="8" type="ORF">HKD39_10595</name>
</gene>
<dbReference type="GO" id="GO:0005886">
    <property type="term" value="C:plasma membrane"/>
    <property type="evidence" value="ECO:0007669"/>
    <property type="project" value="UniProtKB-SubCell"/>
</dbReference>
<feature type="transmembrane region" description="Helical" evidence="6">
    <location>
        <begin position="371"/>
        <end position="392"/>
    </location>
</feature>
<dbReference type="EMBL" id="JABEND010000005">
    <property type="protein sequence ID" value="NNG36155.1"/>
    <property type="molecule type" value="Genomic_DNA"/>
</dbReference>
<evidence type="ECO:0000256" key="1">
    <source>
        <dbReference type="ARBA" id="ARBA00004651"/>
    </source>
</evidence>
<dbReference type="AlphaFoldDB" id="A0A849A6L4"/>
<dbReference type="InterPro" id="IPR011701">
    <property type="entry name" value="MFS"/>
</dbReference>
<evidence type="ECO:0000256" key="2">
    <source>
        <dbReference type="ARBA" id="ARBA00022692"/>
    </source>
</evidence>
<name>A0A849A6L4_9ACTN</name>
<feature type="transmembrane region" description="Helical" evidence="6">
    <location>
        <begin position="232"/>
        <end position="251"/>
    </location>
</feature>
<evidence type="ECO:0000313" key="8">
    <source>
        <dbReference type="EMBL" id="NNG36155.1"/>
    </source>
</evidence>
<feature type="compositionally biased region" description="Pro residues" evidence="5">
    <location>
        <begin position="24"/>
        <end position="33"/>
    </location>
</feature>
<dbReference type="PANTHER" id="PTHR42718">
    <property type="entry name" value="MAJOR FACILITATOR SUPERFAMILY MULTIDRUG TRANSPORTER MFSC"/>
    <property type="match status" value="1"/>
</dbReference>
<dbReference type="PROSITE" id="PS50850">
    <property type="entry name" value="MFS"/>
    <property type="match status" value="1"/>
</dbReference>
<dbReference type="PANTHER" id="PTHR42718:SF39">
    <property type="entry name" value="ACTINORHODIN TRANSPORTER-RELATED"/>
    <property type="match status" value="1"/>
</dbReference>
<dbReference type="GO" id="GO:0022857">
    <property type="term" value="F:transmembrane transporter activity"/>
    <property type="evidence" value="ECO:0007669"/>
    <property type="project" value="InterPro"/>
</dbReference>
<dbReference type="InterPro" id="IPR020846">
    <property type="entry name" value="MFS_dom"/>
</dbReference>
<feature type="transmembrane region" description="Helical" evidence="6">
    <location>
        <begin position="398"/>
        <end position="424"/>
    </location>
</feature>
<evidence type="ECO:0000259" key="7">
    <source>
        <dbReference type="PROSITE" id="PS50850"/>
    </source>
</evidence>
<feature type="transmembrane region" description="Helical" evidence="6">
    <location>
        <begin position="445"/>
        <end position="464"/>
    </location>
</feature>
<proteinExistence type="predicted"/>
<dbReference type="Proteomes" id="UP000562984">
    <property type="component" value="Unassembled WGS sequence"/>
</dbReference>
<evidence type="ECO:0000256" key="6">
    <source>
        <dbReference type="SAM" id="Phobius"/>
    </source>
</evidence>
<sequence length="509" mass="52486">MSTVPTQHNDPPDSPGATTIKTEPPGPADPPGPAAGTAYRWRWPALLVVLLADVMDLLDALITTIAGPTIVRDLGGGETTIQWLSAGYTLAMAAGLLIGGRLGDIFGRKLMFVIGIAGFTLFSLVCALAPSPGVLVFARVLQGLCGAMLLPQGLGLIKEMFPPAEMGKAFGAFGPLMGIGAVGGPVLAGWLVDADVFGWGWRAIFAINIPIGVLAVLLALRFLPANRPQPGVTLDVPGAVLASGGMFLLVYPLVQGRENGWPAWAFLMLAGAAVTFALFAAVQLRRGRRGRSTLVLPSLFRKRAFLAGLATGLAFFSALMGLDLIVSLYTQIGLGFSPLKAGLTALPQALGMMLGFAVAQGLNTRLGRTLMMIGMPIVALGLLLFAAVIGWAGDSISIWSMAAPLGLVGIGMGLSMAPFFDIVLAGVDEHESGSASGSMTSVQQVGGSLGVAVLGTVFFSVAGHPRGDRIATFGHATQLTLLAAVAFVVVALALTVLLPAKARPDTPPH</sequence>
<feature type="transmembrane region" description="Helical" evidence="6">
    <location>
        <begin position="476"/>
        <end position="498"/>
    </location>
</feature>
<feature type="transmembrane region" description="Helical" evidence="6">
    <location>
        <begin position="136"/>
        <end position="157"/>
    </location>
</feature>
<feature type="transmembrane region" description="Helical" evidence="6">
    <location>
        <begin position="45"/>
        <end position="68"/>
    </location>
</feature>
<dbReference type="CDD" id="cd17321">
    <property type="entry name" value="MFS_MMR_MDR_like"/>
    <property type="match status" value="1"/>
</dbReference>
<feature type="transmembrane region" description="Helical" evidence="6">
    <location>
        <begin position="263"/>
        <end position="284"/>
    </location>
</feature>
<reference evidence="8 9" key="1">
    <citation type="submission" date="2020-05" db="EMBL/GenBank/DDBJ databases">
        <title>Nakamurella sp. DB0629 isolated from air conditioner.</title>
        <authorList>
            <person name="Kim D.H."/>
            <person name="Kim D.-U."/>
        </authorList>
    </citation>
    <scope>NUCLEOTIDE SEQUENCE [LARGE SCALE GENOMIC DNA]</scope>
    <source>
        <strain evidence="8 9">DB0629</strain>
    </source>
</reference>
<comment type="subcellular location">
    <subcellularLocation>
        <location evidence="1">Cell membrane</location>
        <topology evidence="1">Multi-pass membrane protein</topology>
    </subcellularLocation>
</comment>
<accession>A0A849A6L4</accession>
<feature type="transmembrane region" description="Helical" evidence="6">
    <location>
        <begin position="80"/>
        <end position="98"/>
    </location>
</feature>
<feature type="region of interest" description="Disordered" evidence="5">
    <location>
        <begin position="1"/>
        <end position="34"/>
    </location>
</feature>
<feature type="transmembrane region" description="Helical" evidence="6">
    <location>
        <begin position="341"/>
        <end position="359"/>
    </location>
</feature>
<protein>
    <submittedName>
        <fullName evidence="8">MFS transporter</fullName>
    </submittedName>
</protein>
<feature type="transmembrane region" description="Helical" evidence="6">
    <location>
        <begin position="169"/>
        <end position="192"/>
    </location>
</feature>
<dbReference type="Gene3D" id="1.20.1720.10">
    <property type="entry name" value="Multidrug resistance protein D"/>
    <property type="match status" value="2"/>
</dbReference>
<keyword evidence="4 6" id="KW-0472">Membrane</keyword>
<evidence type="ECO:0000313" key="9">
    <source>
        <dbReference type="Proteomes" id="UP000562984"/>
    </source>
</evidence>
<dbReference type="RefSeq" id="WP_171199837.1">
    <property type="nucleotide sequence ID" value="NZ_JABEND010000005.1"/>
</dbReference>
<comment type="caution">
    <text evidence="8">The sequence shown here is derived from an EMBL/GenBank/DDBJ whole genome shotgun (WGS) entry which is preliminary data.</text>
</comment>
<feature type="transmembrane region" description="Helical" evidence="6">
    <location>
        <begin position="305"/>
        <end position="329"/>
    </location>
</feature>
<dbReference type="Pfam" id="PF07690">
    <property type="entry name" value="MFS_1"/>
    <property type="match status" value="1"/>
</dbReference>
<dbReference type="InterPro" id="IPR036259">
    <property type="entry name" value="MFS_trans_sf"/>
</dbReference>
<feature type="transmembrane region" description="Helical" evidence="6">
    <location>
        <begin position="198"/>
        <end position="220"/>
    </location>
</feature>
<evidence type="ECO:0000256" key="4">
    <source>
        <dbReference type="ARBA" id="ARBA00023136"/>
    </source>
</evidence>
<evidence type="ECO:0000256" key="5">
    <source>
        <dbReference type="SAM" id="MobiDB-lite"/>
    </source>
</evidence>
<keyword evidence="3 6" id="KW-1133">Transmembrane helix</keyword>
<evidence type="ECO:0000256" key="3">
    <source>
        <dbReference type="ARBA" id="ARBA00022989"/>
    </source>
</evidence>
<keyword evidence="2 6" id="KW-0812">Transmembrane</keyword>
<feature type="domain" description="Major facilitator superfamily (MFS) profile" evidence="7">
    <location>
        <begin position="45"/>
        <end position="503"/>
    </location>
</feature>
<keyword evidence="9" id="KW-1185">Reference proteome</keyword>
<feature type="transmembrane region" description="Helical" evidence="6">
    <location>
        <begin position="110"/>
        <end position="130"/>
    </location>
</feature>
<dbReference type="SUPFAM" id="SSF103473">
    <property type="entry name" value="MFS general substrate transporter"/>
    <property type="match status" value="1"/>
</dbReference>
<organism evidence="8 9">
    <name type="scientific">Nakamurella aerolata</name>
    <dbReference type="NCBI Taxonomy" id="1656892"/>
    <lineage>
        <taxon>Bacteria</taxon>
        <taxon>Bacillati</taxon>
        <taxon>Actinomycetota</taxon>
        <taxon>Actinomycetes</taxon>
        <taxon>Nakamurellales</taxon>
        <taxon>Nakamurellaceae</taxon>
        <taxon>Nakamurella</taxon>
    </lineage>
</organism>